<dbReference type="GO" id="GO:0046654">
    <property type="term" value="P:tetrahydrofolate biosynthetic process"/>
    <property type="evidence" value="ECO:0007669"/>
    <property type="project" value="UniProtKB-UniPathway"/>
</dbReference>
<dbReference type="CDD" id="cd00483">
    <property type="entry name" value="HPPK"/>
    <property type="match status" value="1"/>
</dbReference>
<proteinExistence type="predicted"/>
<gene>
    <name evidence="9" type="ORF">VZ94_20855</name>
</gene>
<evidence type="ECO:0000313" key="9">
    <source>
        <dbReference type="EMBL" id="KJV05068.1"/>
    </source>
</evidence>
<feature type="domain" description="7,8-dihydro-6-hydroxymethylpterin-pyrophosphokinase" evidence="8">
    <location>
        <begin position="6"/>
        <end position="131"/>
    </location>
</feature>
<keyword evidence="10" id="KW-1185">Reference proteome</keyword>
<reference evidence="9 10" key="2">
    <citation type="journal article" date="2016" name="Microb. Ecol.">
        <title>Genome Characteristics of a Novel Type I Methanotroph (Sn10-6) Isolated from a Flooded Indian Rice Field.</title>
        <authorList>
            <person name="Rahalkar M.C."/>
            <person name="Pandit P.S."/>
            <person name="Dhakephalkar P.K."/>
            <person name="Pore S."/>
            <person name="Arora P."/>
            <person name="Kapse N."/>
        </authorList>
    </citation>
    <scope>NUCLEOTIDE SEQUENCE [LARGE SCALE GENOMIC DNA]</scope>
    <source>
        <strain evidence="9 10">Sn10-6</strain>
    </source>
</reference>
<keyword evidence="7" id="KW-0289">Folate biosynthesis</keyword>
<dbReference type="EC" id="2.7.6.3" evidence="2"/>
<evidence type="ECO:0000256" key="6">
    <source>
        <dbReference type="ARBA" id="ARBA00022840"/>
    </source>
</evidence>
<dbReference type="GO" id="GO:0005524">
    <property type="term" value="F:ATP binding"/>
    <property type="evidence" value="ECO:0007669"/>
    <property type="project" value="UniProtKB-KW"/>
</dbReference>
<dbReference type="Gene3D" id="3.30.70.560">
    <property type="entry name" value="7,8-Dihydro-6-hydroxymethylpterin-pyrophosphokinase HPPK"/>
    <property type="match status" value="1"/>
</dbReference>
<evidence type="ECO:0000313" key="10">
    <source>
        <dbReference type="Proteomes" id="UP000033684"/>
    </source>
</evidence>
<keyword evidence="6" id="KW-0067">ATP-binding</keyword>
<dbReference type="GO" id="GO:0016301">
    <property type="term" value="F:kinase activity"/>
    <property type="evidence" value="ECO:0007669"/>
    <property type="project" value="UniProtKB-KW"/>
</dbReference>
<evidence type="ECO:0000259" key="8">
    <source>
        <dbReference type="Pfam" id="PF01288"/>
    </source>
</evidence>
<dbReference type="Pfam" id="PF01288">
    <property type="entry name" value="HPPK"/>
    <property type="match status" value="1"/>
</dbReference>
<protein>
    <recommendedName>
        <fullName evidence="2">2-amino-4-hydroxy-6-hydroxymethyldihydropteridine diphosphokinase</fullName>
        <ecNumber evidence="2">2.7.6.3</ecNumber>
    </recommendedName>
</protein>
<dbReference type="PANTHER" id="PTHR43071">
    <property type="entry name" value="2-AMINO-4-HYDROXY-6-HYDROXYMETHYLDIHYDROPTERIDINE PYROPHOSPHOKINASE"/>
    <property type="match status" value="1"/>
</dbReference>
<dbReference type="GO" id="GO:0003848">
    <property type="term" value="F:2-amino-4-hydroxy-6-hydroxymethyldihydropteridine diphosphokinase activity"/>
    <property type="evidence" value="ECO:0007669"/>
    <property type="project" value="UniProtKB-EC"/>
</dbReference>
<evidence type="ECO:0000256" key="5">
    <source>
        <dbReference type="ARBA" id="ARBA00022777"/>
    </source>
</evidence>
<evidence type="ECO:0000256" key="1">
    <source>
        <dbReference type="ARBA" id="ARBA00005051"/>
    </source>
</evidence>
<sequence length="166" mass="18472">MTTDVYVSLGSNINKDHNIASGLKALTSHFGLLTTSSVYESEAIGFTGAPFYNLVACFNTNHDAHTVAKQLRQIEFDHGRSSNSQKFSSRTLDLDLILFGDLILTEGALQLPRPDIERYAFVLMPLAEIAPNLTHPVLLRTYQELWQIMQSSLTSLPIRHPNLANT</sequence>
<dbReference type="EMBL" id="LAJX01000314">
    <property type="protein sequence ID" value="KJV05068.1"/>
    <property type="molecule type" value="Genomic_DNA"/>
</dbReference>
<dbReference type="OrthoDB" id="9790168at2"/>
<name>A0A0F3IEX3_9GAMM</name>
<keyword evidence="5 9" id="KW-0418">Kinase</keyword>
<reference evidence="10" key="1">
    <citation type="submission" date="2015-03" db="EMBL/GenBank/DDBJ databases">
        <title>Draft genome sequence of a novel methanotroph (Sn10-6) isolated from flooded ricefield rhizosphere in India.</title>
        <authorList>
            <person name="Pandit P.S."/>
            <person name="Pore S.D."/>
            <person name="Arora P."/>
            <person name="Kapse N.G."/>
            <person name="Dhakephalkar P.K."/>
            <person name="Rahalkar M.C."/>
        </authorList>
    </citation>
    <scope>NUCLEOTIDE SEQUENCE [LARGE SCALE GENOMIC DNA]</scope>
    <source>
        <strain evidence="10">Sn10-6</strain>
    </source>
</reference>
<dbReference type="InterPro" id="IPR000550">
    <property type="entry name" value="Hppk"/>
</dbReference>
<dbReference type="AlphaFoldDB" id="A0A0F3IEX3"/>
<comment type="pathway">
    <text evidence="1">Cofactor biosynthesis; tetrahydrofolate biosynthesis; 2-amino-4-hydroxy-6-hydroxymethyl-7,8-dihydropteridine diphosphate from 7,8-dihydroneopterin triphosphate: step 4/4.</text>
</comment>
<evidence type="ECO:0000256" key="2">
    <source>
        <dbReference type="ARBA" id="ARBA00013253"/>
    </source>
</evidence>
<evidence type="ECO:0000256" key="3">
    <source>
        <dbReference type="ARBA" id="ARBA00022679"/>
    </source>
</evidence>
<comment type="caution">
    <text evidence="9">The sequence shown here is derived from an EMBL/GenBank/DDBJ whole genome shotgun (WGS) entry which is preliminary data.</text>
</comment>
<keyword evidence="3" id="KW-0808">Transferase</keyword>
<dbReference type="UniPathway" id="UPA00077">
    <property type="reaction ID" value="UER00155"/>
</dbReference>
<dbReference type="PANTHER" id="PTHR43071:SF2">
    <property type="entry name" value="2-AMINO-4-HYDROXY-6-HYDROXYMETHYLDIHYDROPTERIDINE PYROPHOSPHOKINASE"/>
    <property type="match status" value="1"/>
</dbReference>
<dbReference type="GO" id="GO:0046656">
    <property type="term" value="P:folic acid biosynthetic process"/>
    <property type="evidence" value="ECO:0007669"/>
    <property type="project" value="UniProtKB-KW"/>
</dbReference>
<organism evidence="9 10">
    <name type="scientific">Methylocucumis oryzae</name>
    <dbReference type="NCBI Taxonomy" id="1632867"/>
    <lineage>
        <taxon>Bacteria</taxon>
        <taxon>Pseudomonadati</taxon>
        <taxon>Pseudomonadota</taxon>
        <taxon>Gammaproteobacteria</taxon>
        <taxon>Methylococcales</taxon>
        <taxon>Methylococcaceae</taxon>
        <taxon>Methylocucumis</taxon>
    </lineage>
</organism>
<accession>A0A0F3IEX3</accession>
<evidence type="ECO:0000256" key="4">
    <source>
        <dbReference type="ARBA" id="ARBA00022741"/>
    </source>
</evidence>
<dbReference type="RefSeq" id="WP_045780715.1">
    <property type="nucleotide sequence ID" value="NZ_LAJX01000314.1"/>
</dbReference>
<evidence type="ECO:0000256" key="7">
    <source>
        <dbReference type="ARBA" id="ARBA00022909"/>
    </source>
</evidence>
<keyword evidence="4" id="KW-0547">Nucleotide-binding</keyword>
<dbReference type="Proteomes" id="UP000033684">
    <property type="component" value="Unassembled WGS sequence"/>
</dbReference>
<dbReference type="InterPro" id="IPR035907">
    <property type="entry name" value="Hppk_sf"/>
</dbReference>
<dbReference type="SUPFAM" id="SSF55083">
    <property type="entry name" value="6-hydroxymethyl-7,8-dihydropterin pyrophosphokinase, HPPK"/>
    <property type="match status" value="1"/>
</dbReference>
<dbReference type="PATRIC" id="fig|1632867.3.peg.3794"/>
<dbReference type="NCBIfam" id="TIGR01498">
    <property type="entry name" value="folK"/>
    <property type="match status" value="1"/>
</dbReference>